<accession>A0A6J8BX99</accession>
<keyword evidence="12" id="KW-1185">Reference proteome</keyword>
<keyword evidence="7" id="KW-0007">Acetylation</keyword>
<keyword evidence="8" id="KW-0539">Nucleus</keyword>
<evidence type="ECO:0000256" key="3">
    <source>
        <dbReference type="ARBA" id="ARBA00011097"/>
    </source>
</evidence>
<organism evidence="11 12">
    <name type="scientific">Mytilus coruscus</name>
    <name type="common">Sea mussel</name>
    <dbReference type="NCBI Taxonomy" id="42192"/>
    <lineage>
        <taxon>Eukaryota</taxon>
        <taxon>Metazoa</taxon>
        <taxon>Spiralia</taxon>
        <taxon>Lophotrochozoa</taxon>
        <taxon>Mollusca</taxon>
        <taxon>Bivalvia</taxon>
        <taxon>Autobranchia</taxon>
        <taxon>Pteriomorphia</taxon>
        <taxon>Mytilida</taxon>
        <taxon>Mytiloidea</taxon>
        <taxon>Mytilidae</taxon>
        <taxon>Mytilinae</taxon>
        <taxon>Mytilus</taxon>
    </lineage>
</organism>
<sequence length="154" mass="16831">MAENASGAVDVKSTSQSAEKRKFEEKSDGEPVEKKKITMSFGIKKKTDLSASSKDTAQLIKAAPVKISLSTQKKTEPIPVKPQTAAIAKAFNQDESDDEEEMPFEAKMRMKNIGRETPTAAGPNSFGKGRLGFVDRNKAIERDIQKQLEDLGEA</sequence>
<gene>
    <name evidence="11" type="ORF">MCOR_23915</name>
</gene>
<reference evidence="11 12" key="1">
    <citation type="submission" date="2020-06" db="EMBL/GenBank/DDBJ databases">
        <authorList>
            <person name="Li R."/>
            <person name="Bekaert M."/>
        </authorList>
    </citation>
    <scope>NUCLEOTIDE SEQUENCE [LARGE SCALE GENOMIC DNA]</scope>
    <source>
        <strain evidence="12">wild</strain>
    </source>
</reference>
<feature type="region of interest" description="Disordered" evidence="10">
    <location>
        <begin position="1"/>
        <end position="33"/>
    </location>
</feature>
<dbReference type="GO" id="GO:0043161">
    <property type="term" value="P:proteasome-mediated ubiquitin-dependent protein catabolic process"/>
    <property type="evidence" value="ECO:0007669"/>
    <property type="project" value="TreeGrafter"/>
</dbReference>
<keyword evidence="9" id="KW-0131">Cell cycle</keyword>
<dbReference type="GO" id="GO:0005634">
    <property type="term" value="C:nucleus"/>
    <property type="evidence" value="ECO:0007669"/>
    <property type="project" value="UniProtKB-SubCell"/>
</dbReference>
<name>A0A6J8BX99_MYTCO</name>
<protein>
    <recommendedName>
        <fullName evidence="4">PEST proteolytic signal-containing nuclear protein</fullName>
    </recommendedName>
</protein>
<dbReference type="PANTHER" id="PTHR16523">
    <property type="entry name" value="PEST PROTEOLYTIC SIGNAL-CONTAINING NUCLEAR PROTEIN"/>
    <property type="match status" value="1"/>
</dbReference>
<evidence type="ECO:0000313" key="12">
    <source>
        <dbReference type="Proteomes" id="UP000507470"/>
    </source>
</evidence>
<evidence type="ECO:0000256" key="1">
    <source>
        <dbReference type="ARBA" id="ARBA00002646"/>
    </source>
</evidence>
<evidence type="ECO:0000256" key="7">
    <source>
        <dbReference type="ARBA" id="ARBA00022990"/>
    </source>
</evidence>
<evidence type="ECO:0000256" key="4">
    <source>
        <dbReference type="ARBA" id="ARBA00022059"/>
    </source>
</evidence>
<evidence type="ECO:0000256" key="6">
    <source>
        <dbReference type="ARBA" id="ARBA00022843"/>
    </source>
</evidence>
<dbReference type="InterPro" id="IPR029169">
    <property type="entry name" value="PCNP"/>
</dbReference>
<dbReference type="GO" id="GO:0016567">
    <property type="term" value="P:protein ubiquitination"/>
    <property type="evidence" value="ECO:0007669"/>
    <property type="project" value="InterPro"/>
</dbReference>
<dbReference type="PANTHER" id="PTHR16523:SF6">
    <property type="entry name" value="PEST PROTEOLYTIC SIGNAL-CONTAINING NUCLEAR PROTEIN"/>
    <property type="match status" value="1"/>
</dbReference>
<dbReference type="Proteomes" id="UP000507470">
    <property type="component" value="Unassembled WGS sequence"/>
</dbReference>
<evidence type="ECO:0000256" key="9">
    <source>
        <dbReference type="ARBA" id="ARBA00023306"/>
    </source>
</evidence>
<evidence type="ECO:0000256" key="8">
    <source>
        <dbReference type="ARBA" id="ARBA00023242"/>
    </source>
</evidence>
<evidence type="ECO:0000256" key="2">
    <source>
        <dbReference type="ARBA" id="ARBA00004123"/>
    </source>
</evidence>
<dbReference type="Pfam" id="PF15473">
    <property type="entry name" value="PCNP"/>
    <property type="match status" value="1"/>
</dbReference>
<evidence type="ECO:0000256" key="10">
    <source>
        <dbReference type="SAM" id="MobiDB-lite"/>
    </source>
</evidence>
<keyword evidence="6" id="KW-0832">Ubl conjugation</keyword>
<proteinExistence type="predicted"/>
<feature type="compositionally biased region" description="Basic and acidic residues" evidence="10">
    <location>
        <begin position="18"/>
        <end position="33"/>
    </location>
</feature>
<evidence type="ECO:0000256" key="5">
    <source>
        <dbReference type="ARBA" id="ARBA00022553"/>
    </source>
</evidence>
<evidence type="ECO:0000313" key="11">
    <source>
        <dbReference type="EMBL" id="CAC5388665.1"/>
    </source>
</evidence>
<dbReference type="OrthoDB" id="10068198at2759"/>
<dbReference type="EMBL" id="CACVKT020004209">
    <property type="protein sequence ID" value="CAC5388665.1"/>
    <property type="molecule type" value="Genomic_DNA"/>
</dbReference>
<keyword evidence="5" id="KW-0597">Phosphoprotein</keyword>
<comment type="subunit">
    <text evidence="3">Interacts with UHRF2/NIRF.</text>
</comment>
<dbReference type="AlphaFoldDB" id="A0A6J8BX99"/>
<comment type="subcellular location">
    <subcellularLocation>
        <location evidence="2">Nucleus</location>
    </subcellularLocation>
</comment>
<comment type="function">
    <text evidence="1">May be involved in cell cycle regulation.</text>
</comment>